<evidence type="ECO:0000313" key="2">
    <source>
        <dbReference type="Proteomes" id="UP000467840"/>
    </source>
</evidence>
<protein>
    <submittedName>
        <fullName evidence="1">Uncharacterized protein</fullName>
    </submittedName>
</protein>
<dbReference type="Proteomes" id="UP000467840">
    <property type="component" value="Chromosome 7"/>
</dbReference>
<gene>
    <name evidence="1" type="ORF">GH714_011661</name>
</gene>
<organism evidence="1 2">
    <name type="scientific">Hevea brasiliensis</name>
    <name type="common">Para rubber tree</name>
    <name type="synonym">Siphonia brasiliensis</name>
    <dbReference type="NCBI Taxonomy" id="3981"/>
    <lineage>
        <taxon>Eukaryota</taxon>
        <taxon>Viridiplantae</taxon>
        <taxon>Streptophyta</taxon>
        <taxon>Embryophyta</taxon>
        <taxon>Tracheophyta</taxon>
        <taxon>Spermatophyta</taxon>
        <taxon>Magnoliopsida</taxon>
        <taxon>eudicotyledons</taxon>
        <taxon>Gunneridae</taxon>
        <taxon>Pentapetalae</taxon>
        <taxon>rosids</taxon>
        <taxon>fabids</taxon>
        <taxon>Malpighiales</taxon>
        <taxon>Euphorbiaceae</taxon>
        <taxon>Crotonoideae</taxon>
        <taxon>Micrandreae</taxon>
        <taxon>Hevea</taxon>
    </lineage>
</organism>
<comment type="caution">
    <text evidence="1">The sequence shown here is derived from an EMBL/GenBank/DDBJ whole genome shotgun (WGS) entry which is preliminary data.</text>
</comment>
<dbReference type="EMBL" id="JAAGAX010000013">
    <property type="protein sequence ID" value="KAF2294467.1"/>
    <property type="molecule type" value="Genomic_DNA"/>
</dbReference>
<sequence length="90" mass="9355">MAIDGMGMSIGQISGKRAEVTGWEASQSSEEDWAHGARGEVHYLGSAIVEFGVSKLVTEGHPCVCGRLVAVSLGDLSLSGDRDHPSNLSG</sequence>
<evidence type="ECO:0000313" key="1">
    <source>
        <dbReference type="EMBL" id="KAF2294467.1"/>
    </source>
</evidence>
<keyword evidence="2" id="KW-1185">Reference proteome</keyword>
<name>A0A6A6L154_HEVBR</name>
<proteinExistence type="predicted"/>
<accession>A0A6A6L154</accession>
<dbReference type="AlphaFoldDB" id="A0A6A6L154"/>
<reference evidence="1 2" key="1">
    <citation type="journal article" date="2020" name="Mol. Plant">
        <title>The Chromosome-Based Rubber Tree Genome Provides New Insights into Spurge Genome Evolution and Rubber Biosynthesis.</title>
        <authorList>
            <person name="Liu J."/>
            <person name="Shi C."/>
            <person name="Shi C.C."/>
            <person name="Li W."/>
            <person name="Zhang Q.J."/>
            <person name="Zhang Y."/>
            <person name="Li K."/>
            <person name="Lu H.F."/>
            <person name="Shi C."/>
            <person name="Zhu S.T."/>
            <person name="Xiao Z.Y."/>
            <person name="Nan H."/>
            <person name="Yue Y."/>
            <person name="Zhu X.G."/>
            <person name="Wu Y."/>
            <person name="Hong X.N."/>
            <person name="Fan G.Y."/>
            <person name="Tong Y."/>
            <person name="Zhang D."/>
            <person name="Mao C.L."/>
            <person name="Liu Y.L."/>
            <person name="Hao S.J."/>
            <person name="Liu W.Q."/>
            <person name="Lv M.Q."/>
            <person name="Zhang H.B."/>
            <person name="Liu Y."/>
            <person name="Hu-Tang G.R."/>
            <person name="Wang J.P."/>
            <person name="Wang J.H."/>
            <person name="Sun Y.H."/>
            <person name="Ni S.B."/>
            <person name="Chen W.B."/>
            <person name="Zhang X.C."/>
            <person name="Jiao Y.N."/>
            <person name="Eichler E.E."/>
            <person name="Li G.H."/>
            <person name="Liu X."/>
            <person name="Gao L.Z."/>
        </authorList>
    </citation>
    <scope>NUCLEOTIDE SEQUENCE [LARGE SCALE GENOMIC DNA]</scope>
    <source>
        <strain evidence="2">cv. GT1</strain>
        <tissue evidence="1">Leaf</tissue>
    </source>
</reference>